<feature type="domain" description="DUF220" evidence="2">
    <location>
        <begin position="151"/>
        <end position="221"/>
    </location>
</feature>
<protein>
    <submittedName>
        <fullName evidence="4">Uncharacterized protein LOC108826186</fullName>
    </submittedName>
</protein>
<name>A0A6J0L5B0_RAPSA</name>
<dbReference type="Proteomes" id="UP000504610">
    <property type="component" value="Chromosome 9"/>
</dbReference>
<dbReference type="PANTHER" id="PTHR31385:SF14">
    <property type="entry name" value="DUF220 DOMAIN-CONTAINING PROTEIN"/>
    <property type="match status" value="1"/>
</dbReference>
<gene>
    <name evidence="4" type="primary">LOC108826186</name>
</gene>
<dbReference type="AlphaFoldDB" id="A0A6J0L5B0"/>
<feature type="region of interest" description="Disordered" evidence="1">
    <location>
        <begin position="12"/>
        <end position="34"/>
    </location>
</feature>
<evidence type="ECO:0000313" key="3">
    <source>
        <dbReference type="Proteomes" id="UP000504610"/>
    </source>
</evidence>
<dbReference type="OrthoDB" id="1027017at2759"/>
<dbReference type="KEGG" id="rsz:108826186"/>
<organism evidence="3 4">
    <name type="scientific">Raphanus sativus</name>
    <name type="common">Radish</name>
    <name type="synonym">Raphanus raphanistrum var. sativus</name>
    <dbReference type="NCBI Taxonomy" id="3726"/>
    <lineage>
        <taxon>Eukaryota</taxon>
        <taxon>Viridiplantae</taxon>
        <taxon>Streptophyta</taxon>
        <taxon>Embryophyta</taxon>
        <taxon>Tracheophyta</taxon>
        <taxon>Spermatophyta</taxon>
        <taxon>Magnoliopsida</taxon>
        <taxon>eudicotyledons</taxon>
        <taxon>Gunneridae</taxon>
        <taxon>Pentapetalae</taxon>
        <taxon>rosids</taxon>
        <taxon>malvids</taxon>
        <taxon>Brassicales</taxon>
        <taxon>Brassicaceae</taxon>
        <taxon>Brassiceae</taxon>
        <taxon>Raphanus</taxon>
    </lineage>
</organism>
<reference evidence="4" key="2">
    <citation type="submission" date="2025-08" db="UniProtKB">
        <authorList>
            <consortium name="RefSeq"/>
        </authorList>
    </citation>
    <scope>IDENTIFICATION</scope>
    <source>
        <tissue evidence="4">Leaf</tissue>
    </source>
</reference>
<dbReference type="GeneID" id="108826186"/>
<reference evidence="3" key="1">
    <citation type="journal article" date="2019" name="Database">
        <title>The radish genome database (RadishGD): an integrated information resource for radish genomics.</title>
        <authorList>
            <person name="Yu H.J."/>
            <person name="Baek S."/>
            <person name="Lee Y.J."/>
            <person name="Cho A."/>
            <person name="Mun J.H."/>
        </authorList>
    </citation>
    <scope>NUCLEOTIDE SEQUENCE [LARGE SCALE GENOMIC DNA]</scope>
    <source>
        <strain evidence="3">cv. WK10039</strain>
    </source>
</reference>
<keyword evidence="3" id="KW-1185">Reference proteome</keyword>
<accession>A0A6J0L5B0</accession>
<dbReference type="InterPro" id="IPR003863">
    <property type="entry name" value="DUF220"/>
</dbReference>
<evidence type="ECO:0000256" key="1">
    <source>
        <dbReference type="SAM" id="MobiDB-lite"/>
    </source>
</evidence>
<evidence type="ECO:0000259" key="2">
    <source>
        <dbReference type="Pfam" id="PF02713"/>
    </source>
</evidence>
<dbReference type="Pfam" id="PF02713">
    <property type="entry name" value="DUF220"/>
    <property type="match status" value="1"/>
</dbReference>
<proteinExistence type="predicted"/>
<sequence length="283" mass="33197">MGVFPGFGSWINQNSQQPLKAEAKRSENVDSEEDDFKYPDKIYFDLNDEQKQLDLWHEAEKKHPWHNASPKIKVTHENGFYHMNIEMTVGLHPELLYGYLIDPGSGTFHDLRKRRQLMQNKSRKVLFEKGPRQMMRVEKSVACNVFGVYFPISMDLIIDENRKDLMTQYKKEKVRFMKAFEGNLKVEPVFVDKERLCKKKIPMTREEYKKCSGGQGKIASKLTIDQYYKPYPPFNLPPLSWFIRGMTIKTSKILLARIQDTSIAMRTAIQFPKETASNKHEKH</sequence>
<evidence type="ECO:0000313" key="4">
    <source>
        <dbReference type="RefSeq" id="XP_018455073.1"/>
    </source>
</evidence>
<dbReference type="RefSeq" id="XP_018455073.1">
    <property type="nucleotide sequence ID" value="XM_018599571.2"/>
</dbReference>
<dbReference type="PANTHER" id="PTHR31385">
    <property type="entry name" value="PUTATIVE (DUF220)-RELATED"/>
    <property type="match status" value="1"/>
</dbReference>